<keyword evidence="3" id="KW-1185">Reference proteome</keyword>
<sequence length="440" mass="47742">MAEATEPRPFAAASDAQPLSSASYTRKSSHEQPLAWRSREVQQASHTTPASSSRRAGWNTSKIDPRVRAASHSDPFTDPFGDRTHAQTGMTLALQAPGNEAPSLQPLNGGNFQPAPAGEADNFQPTPRSQFDPAPAFGQPEPPAAALPPAAPDPMPQPELQPEPAAPSFQPAPSVEPMPVEPMPPRATLPYDDMMGSGGRPCDRVYNDRNCCDADLACQDFISRLKSDSIRKISLDITPRFQPDQTPEEDDATREDKLRFAEPRDWRNRSGELLATGRLANLIDGRAIIADDAGAQVAAIPLATLAEDEICFVAAWWRIPGECILGEDRLVARNWMPSTVTWHASALCHKPLYFEQVQLERYGHTAGPIRGPIVAGAHFFGSLITLPYQMAMHPPTECQYALGYYRPGSCAPWMIPPVPLSVRGAVAQAGFVVGGIYVIP</sequence>
<dbReference type="HOGENOM" id="CLU_622347_0_0_0"/>
<evidence type="ECO:0000313" key="2">
    <source>
        <dbReference type="EMBL" id="ADB18926.1"/>
    </source>
</evidence>
<organism evidence="2 3">
    <name type="scientific">Pirellula staleyi (strain ATCC 27377 / DSM 6068 / ICPB 4128)</name>
    <name type="common">Pirella staleyi</name>
    <dbReference type="NCBI Taxonomy" id="530564"/>
    <lineage>
        <taxon>Bacteria</taxon>
        <taxon>Pseudomonadati</taxon>
        <taxon>Planctomycetota</taxon>
        <taxon>Planctomycetia</taxon>
        <taxon>Pirellulales</taxon>
        <taxon>Pirellulaceae</taxon>
        <taxon>Pirellula</taxon>
    </lineage>
</organism>
<dbReference type="AlphaFoldDB" id="D2R4W4"/>
<feature type="region of interest" description="Disordered" evidence="1">
    <location>
        <begin position="239"/>
        <end position="258"/>
    </location>
</feature>
<dbReference type="OrthoDB" id="288935at2"/>
<feature type="region of interest" description="Disordered" evidence="1">
    <location>
        <begin position="1"/>
        <end position="178"/>
    </location>
</feature>
<feature type="compositionally biased region" description="Polar residues" evidence="1">
    <location>
        <begin position="17"/>
        <end position="26"/>
    </location>
</feature>
<evidence type="ECO:0000256" key="1">
    <source>
        <dbReference type="SAM" id="MobiDB-lite"/>
    </source>
</evidence>
<evidence type="ECO:0000313" key="3">
    <source>
        <dbReference type="Proteomes" id="UP000001887"/>
    </source>
</evidence>
<reference evidence="2 3" key="1">
    <citation type="journal article" date="2009" name="Stand. Genomic Sci.">
        <title>Complete genome sequence of Pirellula staleyi type strain (ATCC 27377).</title>
        <authorList>
            <person name="Clum A."/>
            <person name="Tindall B.J."/>
            <person name="Sikorski J."/>
            <person name="Ivanova N."/>
            <person name="Mavrommatis K."/>
            <person name="Lucas S."/>
            <person name="Glavina del Rio T."/>
            <person name="Nolan M."/>
            <person name="Chen F."/>
            <person name="Tice H."/>
            <person name="Pitluck S."/>
            <person name="Cheng J.F."/>
            <person name="Chertkov O."/>
            <person name="Brettin T."/>
            <person name="Han C."/>
            <person name="Detter J.C."/>
            <person name="Kuske C."/>
            <person name="Bruce D."/>
            <person name="Goodwin L."/>
            <person name="Ovchinikova G."/>
            <person name="Pati A."/>
            <person name="Mikhailova N."/>
            <person name="Chen A."/>
            <person name="Palaniappan K."/>
            <person name="Land M."/>
            <person name="Hauser L."/>
            <person name="Chang Y.J."/>
            <person name="Jeffries C.D."/>
            <person name="Chain P."/>
            <person name="Rohde M."/>
            <person name="Goker M."/>
            <person name="Bristow J."/>
            <person name="Eisen J.A."/>
            <person name="Markowitz V."/>
            <person name="Hugenholtz P."/>
            <person name="Kyrpides N.C."/>
            <person name="Klenk H.P."/>
            <person name="Lapidus A."/>
        </authorList>
    </citation>
    <scope>NUCLEOTIDE SEQUENCE [LARGE SCALE GENOMIC DNA]</scope>
    <source>
        <strain evidence="3">ATCC 27377 / DSM 6068 / ICPB 4128</strain>
    </source>
</reference>
<gene>
    <name evidence="2" type="ordered locus">Psta_4278</name>
</gene>
<dbReference type="eggNOG" id="ENOG502ZQSK">
    <property type="taxonomic scope" value="Bacteria"/>
</dbReference>
<dbReference type="Proteomes" id="UP000001887">
    <property type="component" value="Chromosome"/>
</dbReference>
<feature type="compositionally biased region" description="Pro residues" evidence="1">
    <location>
        <begin position="140"/>
        <end position="165"/>
    </location>
</feature>
<name>D2R4W4_PIRSD</name>
<proteinExistence type="predicted"/>
<protein>
    <submittedName>
        <fullName evidence="2">Uncharacterized protein</fullName>
    </submittedName>
</protein>
<feature type="compositionally biased region" description="Polar residues" evidence="1">
    <location>
        <begin position="41"/>
        <end position="62"/>
    </location>
</feature>
<dbReference type="KEGG" id="psl:Psta_4278"/>
<dbReference type="EMBL" id="CP001848">
    <property type="protein sequence ID" value="ADB18926.1"/>
    <property type="molecule type" value="Genomic_DNA"/>
</dbReference>
<accession>D2R4W4</accession>